<dbReference type="InterPro" id="IPR013149">
    <property type="entry name" value="ADH-like_C"/>
</dbReference>
<dbReference type="SMART" id="SM00829">
    <property type="entry name" value="PKS_ER"/>
    <property type="match status" value="1"/>
</dbReference>
<dbReference type="InterPro" id="IPR013154">
    <property type="entry name" value="ADH-like_N"/>
</dbReference>
<proteinExistence type="inferred from homology"/>
<keyword evidence="7" id="KW-1185">Reference proteome</keyword>
<evidence type="ECO:0000256" key="3">
    <source>
        <dbReference type="ARBA" id="ARBA00023002"/>
    </source>
</evidence>
<dbReference type="InterPro" id="IPR020843">
    <property type="entry name" value="ER"/>
</dbReference>
<dbReference type="InterPro" id="IPR011032">
    <property type="entry name" value="GroES-like_sf"/>
</dbReference>
<dbReference type="PROSITE" id="PS00059">
    <property type="entry name" value="ADH_ZINC"/>
    <property type="match status" value="1"/>
</dbReference>
<dbReference type="Proteomes" id="UP001652445">
    <property type="component" value="Unassembled WGS sequence"/>
</dbReference>
<name>A0ABT2UMY7_9BACL</name>
<dbReference type="CDD" id="cd08236">
    <property type="entry name" value="sugar_DH"/>
    <property type="match status" value="1"/>
</dbReference>
<dbReference type="Gene3D" id="3.40.50.720">
    <property type="entry name" value="NAD(P)-binding Rossmann-like Domain"/>
    <property type="match status" value="1"/>
</dbReference>
<dbReference type="PANTHER" id="PTHR43401:SF2">
    <property type="entry name" value="L-THREONINE 3-DEHYDROGENASE"/>
    <property type="match status" value="1"/>
</dbReference>
<dbReference type="InterPro" id="IPR002328">
    <property type="entry name" value="ADH_Zn_CS"/>
</dbReference>
<comment type="similarity">
    <text evidence="4">Belongs to the zinc-containing alcohol dehydrogenase family.</text>
</comment>
<dbReference type="EMBL" id="JAOQIO010000095">
    <property type="protein sequence ID" value="MCU6796021.1"/>
    <property type="molecule type" value="Genomic_DNA"/>
</dbReference>
<organism evidence="6 7">
    <name type="scientific">Paenibacillus baimaensis</name>
    <dbReference type="NCBI Taxonomy" id="2982185"/>
    <lineage>
        <taxon>Bacteria</taxon>
        <taxon>Bacillati</taxon>
        <taxon>Bacillota</taxon>
        <taxon>Bacilli</taxon>
        <taxon>Bacillales</taxon>
        <taxon>Paenibacillaceae</taxon>
        <taxon>Paenibacillus</taxon>
    </lineage>
</organism>
<evidence type="ECO:0000256" key="2">
    <source>
        <dbReference type="ARBA" id="ARBA00022833"/>
    </source>
</evidence>
<dbReference type="Gene3D" id="3.90.180.10">
    <property type="entry name" value="Medium-chain alcohol dehydrogenases, catalytic domain"/>
    <property type="match status" value="1"/>
</dbReference>
<evidence type="ECO:0000256" key="4">
    <source>
        <dbReference type="RuleBase" id="RU361277"/>
    </source>
</evidence>
<dbReference type="Pfam" id="PF08240">
    <property type="entry name" value="ADH_N"/>
    <property type="match status" value="1"/>
</dbReference>
<reference evidence="6 7" key="1">
    <citation type="submission" date="2022-09" db="EMBL/GenBank/DDBJ databases">
        <authorList>
            <person name="Han X.L."/>
            <person name="Wang Q."/>
            <person name="Lu T."/>
        </authorList>
    </citation>
    <scope>NUCLEOTIDE SEQUENCE [LARGE SCALE GENOMIC DNA]</scope>
    <source>
        <strain evidence="6 7">WQ 127069</strain>
    </source>
</reference>
<dbReference type="SUPFAM" id="SSF50129">
    <property type="entry name" value="GroES-like"/>
    <property type="match status" value="1"/>
</dbReference>
<evidence type="ECO:0000259" key="5">
    <source>
        <dbReference type="SMART" id="SM00829"/>
    </source>
</evidence>
<accession>A0ABT2UMY7</accession>
<evidence type="ECO:0000313" key="7">
    <source>
        <dbReference type="Proteomes" id="UP001652445"/>
    </source>
</evidence>
<dbReference type="RefSeq" id="WP_262686872.1">
    <property type="nucleotide sequence ID" value="NZ_JAOQIO010000095.1"/>
</dbReference>
<keyword evidence="1 4" id="KW-0479">Metal-binding</keyword>
<dbReference type="InterPro" id="IPR036291">
    <property type="entry name" value="NAD(P)-bd_dom_sf"/>
</dbReference>
<dbReference type="SUPFAM" id="SSF51735">
    <property type="entry name" value="NAD(P)-binding Rossmann-fold domains"/>
    <property type="match status" value="1"/>
</dbReference>
<comment type="caution">
    <text evidence="6">The sequence shown here is derived from an EMBL/GenBank/DDBJ whole genome shotgun (WGS) entry which is preliminary data.</text>
</comment>
<dbReference type="InterPro" id="IPR050129">
    <property type="entry name" value="Zn_alcohol_dh"/>
</dbReference>
<evidence type="ECO:0000313" key="6">
    <source>
        <dbReference type="EMBL" id="MCU6796021.1"/>
    </source>
</evidence>
<evidence type="ECO:0000256" key="1">
    <source>
        <dbReference type="ARBA" id="ARBA00022723"/>
    </source>
</evidence>
<sequence length="351" mass="38409">MKAAVLYGQDDIRVEDIAIPEPQAHEILVKVMATGICGSDVPRVLGTKAHHYPIVLGHEFAGIVAKVGTGVTRIGVGDRIAGAPLVPCHQCVDCFKGDFAQCQYYSFVGSRVNGSWAEYVIIPEINAVRIDDTVSYAEAAFFEPSAVALHALRHISFQGGEDVAILGGGTIGLLTLQWAKVLGARTVTVFDINHDRLELARKLGADYVIDTRSEDFKEQATSIVGAKGFGIVMETAGSDVTMRLSFELAANKAKVCFVGTPTKELTFDYKLFELMNRKEFILTGSWMSYSAPFPGNEWELTAHFLSKQRFNFLDMIDKILPLEQINDAFELYKQPGAVKGKILLTLGSEPV</sequence>
<dbReference type="Pfam" id="PF00107">
    <property type="entry name" value="ADH_zinc_N"/>
    <property type="match status" value="1"/>
</dbReference>
<comment type="cofactor">
    <cofactor evidence="4">
        <name>Zn(2+)</name>
        <dbReference type="ChEBI" id="CHEBI:29105"/>
    </cofactor>
</comment>
<gene>
    <name evidence="6" type="ORF">OB236_28260</name>
</gene>
<protein>
    <submittedName>
        <fullName evidence="6">Galactitol-1-phosphate 5-dehydrogenase</fullName>
    </submittedName>
</protein>
<keyword evidence="3" id="KW-0560">Oxidoreductase</keyword>
<dbReference type="PANTHER" id="PTHR43401">
    <property type="entry name" value="L-THREONINE 3-DEHYDROGENASE"/>
    <property type="match status" value="1"/>
</dbReference>
<keyword evidence="2 4" id="KW-0862">Zinc</keyword>
<feature type="domain" description="Enoyl reductase (ER)" evidence="5">
    <location>
        <begin position="8"/>
        <end position="344"/>
    </location>
</feature>